<feature type="compositionally biased region" description="Low complexity" evidence="1">
    <location>
        <begin position="142"/>
        <end position="188"/>
    </location>
</feature>
<feature type="compositionally biased region" description="Polar residues" evidence="1">
    <location>
        <begin position="278"/>
        <end position="298"/>
    </location>
</feature>
<feature type="region of interest" description="Disordered" evidence="1">
    <location>
        <begin position="369"/>
        <end position="411"/>
    </location>
</feature>
<feature type="compositionally biased region" description="Low complexity" evidence="1">
    <location>
        <begin position="77"/>
        <end position="90"/>
    </location>
</feature>
<dbReference type="AlphaFoldDB" id="A0A423V983"/>
<feature type="region of interest" description="Disordered" evidence="1">
    <location>
        <begin position="499"/>
        <end position="520"/>
    </location>
</feature>
<feature type="compositionally biased region" description="Polar residues" evidence="1">
    <location>
        <begin position="115"/>
        <end position="141"/>
    </location>
</feature>
<feature type="compositionally biased region" description="Basic and acidic residues" evidence="1">
    <location>
        <begin position="94"/>
        <end position="109"/>
    </location>
</feature>
<evidence type="ECO:0000313" key="3">
    <source>
        <dbReference type="Proteomes" id="UP000284375"/>
    </source>
</evidence>
<evidence type="ECO:0000256" key="1">
    <source>
        <dbReference type="SAM" id="MobiDB-lite"/>
    </source>
</evidence>
<proteinExistence type="predicted"/>
<dbReference type="EMBL" id="LJZO01000084">
    <property type="protein sequence ID" value="ROV87404.1"/>
    <property type="molecule type" value="Genomic_DNA"/>
</dbReference>
<feature type="region of interest" description="Disordered" evidence="1">
    <location>
        <begin position="449"/>
        <end position="481"/>
    </location>
</feature>
<protein>
    <submittedName>
        <fullName evidence="2">Uncharacterized protein</fullName>
    </submittedName>
</protein>
<dbReference type="STRING" id="252740.A0A423V983"/>
<feature type="region of interest" description="Disordered" evidence="1">
    <location>
        <begin position="255"/>
        <end position="337"/>
    </location>
</feature>
<evidence type="ECO:0000313" key="2">
    <source>
        <dbReference type="EMBL" id="ROV87404.1"/>
    </source>
</evidence>
<dbReference type="Proteomes" id="UP000284375">
    <property type="component" value="Unassembled WGS sequence"/>
</dbReference>
<name>A0A423V983_CYTCH</name>
<organism evidence="2 3">
    <name type="scientific">Cytospora chrysosperma</name>
    <name type="common">Cytospora canker fungus</name>
    <name type="synonym">Sphaeria chrysosperma</name>
    <dbReference type="NCBI Taxonomy" id="252740"/>
    <lineage>
        <taxon>Eukaryota</taxon>
        <taxon>Fungi</taxon>
        <taxon>Dikarya</taxon>
        <taxon>Ascomycota</taxon>
        <taxon>Pezizomycotina</taxon>
        <taxon>Sordariomycetes</taxon>
        <taxon>Sordariomycetidae</taxon>
        <taxon>Diaporthales</taxon>
        <taxon>Cytosporaceae</taxon>
        <taxon>Cytospora</taxon>
    </lineage>
</organism>
<dbReference type="OrthoDB" id="5242219at2759"/>
<feature type="compositionally biased region" description="Low complexity" evidence="1">
    <location>
        <begin position="510"/>
        <end position="520"/>
    </location>
</feature>
<accession>A0A423V983</accession>
<gene>
    <name evidence="2" type="ORF">VSDG_09698</name>
</gene>
<reference evidence="2 3" key="1">
    <citation type="submission" date="2015-09" db="EMBL/GenBank/DDBJ databases">
        <title>Host preference determinants of Valsa canker pathogens revealed by comparative genomics.</title>
        <authorList>
            <person name="Yin Z."/>
            <person name="Huang L."/>
        </authorList>
    </citation>
    <scope>NUCLEOTIDE SEQUENCE [LARGE SCALE GENOMIC DNA]</scope>
    <source>
        <strain evidence="2 3">YSFL</strain>
    </source>
</reference>
<sequence length="616" mass="63159">MAHEHLKTSSGRSVGQLWVELSEQERTSICEAIGKHNKTDVLEQFTLLVGFTHTLRHSQQHTPSPTNPPGARVEARPTPTSQSPNSPQLSAGEGLKRKGDNDDAVEAARKRTRLGNMTITRQKQDGSQTSSPQEAGTNKLINSTTASTASSSNVNTTVTASTPKPNPSESFLSWSSSSPSSPFASASSATSGALKLGVVASPIVFGVSTALGTPTSTANQTAAKGVSHVETSLTSPSNTMALQVAKSHGSFRFGDHAGSKEASDSSFSFNPDLARAPSSGQGSGNNPTSSPMTLSLGATPTIVLGSANSTSKPDKTDDPSTKSPATSNSPPTHSSLTSTSVRDFAMEPSLSLPPAAVASSAVVSSSLQHSKCDHSTGASPGKRLYNPKISVGTKSKVQSSTSKRDSTLKVGQLSATEQAKLMTNETGLGPGGFSTKNSKKTVNAVTNSTMARAPNGDGSSVSPGVTRAHEDKMGNGTSGSAPTMDAVLFSGAEVALRKSPPTASSASRLPSTSTTGTIFPGTTAAAQSQTAKQPDGLMRQCDNLTISPMQSSLGYVDISNTAAPWRGAAAGGNTCPSASTKTVATLALISMANRDLQRANLLCAYGTDEVYEIGGK</sequence>
<keyword evidence="3" id="KW-1185">Reference proteome</keyword>
<feature type="compositionally biased region" description="Low complexity" evidence="1">
    <location>
        <begin position="326"/>
        <end position="337"/>
    </location>
</feature>
<feature type="compositionally biased region" description="Polar residues" evidence="1">
    <location>
        <begin position="392"/>
        <end position="401"/>
    </location>
</feature>
<comment type="caution">
    <text evidence="2">The sequence shown here is derived from an EMBL/GenBank/DDBJ whole genome shotgun (WGS) entry which is preliminary data.</text>
</comment>
<feature type="region of interest" description="Disordered" evidence="1">
    <location>
        <begin position="56"/>
        <end position="188"/>
    </location>
</feature>